<protein>
    <submittedName>
        <fullName evidence="1">Uncharacterized protein</fullName>
    </submittedName>
</protein>
<name>A0A6V8NQ63_9ACTN</name>
<dbReference type="Proteomes" id="UP000580051">
    <property type="component" value="Unassembled WGS sequence"/>
</dbReference>
<evidence type="ECO:0000313" key="1">
    <source>
        <dbReference type="EMBL" id="GFP22458.1"/>
    </source>
</evidence>
<organism evidence="1 2">
    <name type="scientific">Candidatus Hakubella thermalkaliphila</name>
    <dbReference type="NCBI Taxonomy" id="2754717"/>
    <lineage>
        <taxon>Bacteria</taxon>
        <taxon>Bacillati</taxon>
        <taxon>Actinomycetota</taxon>
        <taxon>Actinomycetota incertae sedis</taxon>
        <taxon>Candidatus Hakubellales</taxon>
        <taxon>Candidatus Hakubellaceae</taxon>
        <taxon>Candidatus Hakubella</taxon>
    </lineage>
</organism>
<comment type="caution">
    <text evidence="1">The sequence shown here is derived from an EMBL/GenBank/DDBJ whole genome shotgun (WGS) entry which is preliminary data.</text>
</comment>
<gene>
    <name evidence="1" type="ORF">HKBW3S06_01686</name>
</gene>
<dbReference type="EMBL" id="BLRV01000438">
    <property type="protein sequence ID" value="GFP22458.1"/>
    <property type="molecule type" value="Genomic_DNA"/>
</dbReference>
<feature type="non-terminal residue" evidence="1">
    <location>
        <position position="1"/>
    </location>
</feature>
<accession>A0A6V8NQ63</accession>
<reference evidence="1 2" key="1">
    <citation type="journal article" date="2020" name="Front. Microbiol.">
        <title>Single-cell genomics of novel Actinobacteria with the Wood-Ljungdahl pathway discovered in a serpentinizing system.</title>
        <authorList>
            <person name="Merino N."/>
            <person name="Kawai M."/>
            <person name="Boyd E.S."/>
            <person name="Colman D.R."/>
            <person name="McGlynn S.E."/>
            <person name="Nealson K.H."/>
            <person name="Kurokawa K."/>
            <person name="Hongoh Y."/>
        </authorList>
    </citation>
    <scope>NUCLEOTIDE SEQUENCE [LARGE SCALE GENOMIC DNA]</scope>
    <source>
        <strain evidence="1 2">S06</strain>
    </source>
</reference>
<proteinExistence type="predicted"/>
<sequence length="92" mass="10363">TLKIERHLKVSYNPKDKQVRKSLEKEANRCLTSRSLNGDLMVCSILSTLCLRSSKALLKLPTKKGARARFKNPGAIHLLAKAPDFLYNNVQI</sequence>
<dbReference type="AlphaFoldDB" id="A0A6V8NQ63"/>
<evidence type="ECO:0000313" key="2">
    <source>
        <dbReference type="Proteomes" id="UP000580051"/>
    </source>
</evidence>